<feature type="domain" description="Histidine-specific methyltransferase SAM-dependent" evidence="3">
    <location>
        <begin position="13"/>
        <end position="321"/>
    </location>
</feature>
<sequence length="324" mass="38146">MHKQLAISLDTPFKQEVFEGLTSYPKFLSSKYIYDKAGDKLFQDIMNMPEYYLTNTEYAIIEQHKIQLAHMFSRGNQPFHLIEMGAGDGKKTKILLRHFTEQNLDFTFRPIDISQNALDQLQINLKREIPRLRTEPLQGNYFETLRKLNFNTEERKVILFLGSNIGNLCHEEAIDFLSQIQEYMQPEDLLFIGFDQKKNPETILNAYNDETGITAKFNKNLLVRINKELDANFNIDCFKHWEVYDPETGTAKSYLVAKSPQKVFIQALDLHISFKAWETIHTEISQKYDDRTVQWLAEQSNLTVIDEYSDPKQFYKNYLFKKSY</sequence>
<dbReference type="PANTHER" id="PTHR43397">
    <property type="entry name" value="ERGOTHIONEINE BIOSYNTHESIS PROTEIN 1"/>
    <property type="match status" value="1"/>
</dbReference>
<dbReference type="InterPro" id="IPR019257">
    <property type="entry name" value="MeTrfase_dom"/>
</dbReference>
<evidence type="ECO:0000313" key="4">
    <source>
        <dbReference type="EMBL" id="MDO1512093.1"/>
    </source>
</evidence>
<evidence type="ECO:0000259" key="3">
    <source>
        <dbReference type="Pfam" id="PF10017"/>
    </source>
</evidence>
<dbReference type="RefSeq" id="WP_304435233.1">
    <property type="nucleotide sequence ID" value="NZ_JAUKUC010000001.1"/>
</dbReference>
<dbReference type="SUPFAM" id="SSF53335">
    <property type="entry name" value="S-adenosyl-L-methionine-dependent methyltransferases"/>
    <property type="match status" value="1"/>
</dbReference>
<reference evidence="4" key="2">
    <citation type="submission" date="2023-06" db="EMBL/GenBank/DDBJ databases">
        <authorList>
            <person name="Lucena T."/>
            <person name="Sun Q."/>
        </authorList>
    </citation>
    <scope>NUCLEOTIDE SEQUENCE</scope>
    <source>
        <strain evidence="4">CECT 8869</strain>
    </source>
</reference>
<reference evidence="4" key="1">
    <citation type="journal article" date="2014" name="Int. J. Syst. Evol. Microbiol.">
        <title>Complete genome of a new Firmicutes species belonging to the dominant human colonic microbiota ('Ruminococcus bicirculans') reveals two chromosomes and a selective capacity to utilize plant glucans.</title>
        <authorList>
            <consortium name="NISC Comparative Sequencing Program"/>
            <person name="Wegmann U."/>
            <person name="Louis P."/>
            <person name="Goesmann A."/>
            <person name="Henrissat B."/>
            <person name="Duncan S.H."/>
            <person name="Flint H.J."/>
        </authorList>
    </citation>
    <scope>NUCLEOTIDE SEQUENCE</scope>
    <source>
        <strain evidence="4">CECT 8869</strain>
    </source>
</reference>
<dbReference type="InterPro" id="IPR029063">
    <property type="entry name" value="SAM-dependent_MTases_sf"/>
</dbReference>
<evidence type="ECO:0000313" key="5">
    <source>
        <dbReference type="Proteomes" id="UP001168579"/>
    </source>
</evidence>
<name>A0ABT8RMH5_9FLAO</name>
<keyword evidence="5" id="KW-1185">Reference proteome</keyword>
<dbReference type="InterPro" id="IPR051128">
    <property type="entry name" value="EgtD_Methyltrsf_superfamily"/>
</dbReference>
<dbReference type="Gene3D" id="3.40.50.150">
    <property type="entry name" value="Vaccinia Virus protein VP39"/>
    <property type="match status" value="1"/>
</dbReference>
<keyword evidence="1" id="KW-0489">Methyltransferase</keyword>
<organism evidence="4 5">
    <name type="scientific">Maribacter confluentis</name>
    <dbReference type="NCBI Taxonomy" id="1656093"/>
    <lineage>
        <taxon>Bacteria</taxon>
        <taxon>Pseudomonadati</taxon>
        <taxon>Bacteroidota</taxon>
        <taxon>Flavobacteriia</taxon>
        <taxon>Flavobacteriales</taxon>
        <taxon>Flavobacteriaceae</taxon>
        <taxon>Maribacter</taxon>
    </lineage>
</organism>
<dbReference type="Proteomes" id="UP001168579">
    <property type="component" value="Unassembled WGS sequence"/>
</dbReference>
<dbReference type="EMBL" id="JAUKUC010000001">
    <property type="protein sequence ID" value="MDO1512093.1"/>
    <property type="molecule type" value="Genomic_DNA"/>
</dbReference>
<dbReference type="PIRSF" id="PIRSF018005">
    <property type="entry name" value="UCP018005"/>
    <property type="match status" value="1"/>
</dbReference>
<keyword evidence="2" id="KW-0808">Transferase</keyword>
<evidence type="ECO:0000256" key="1">
    <source>
        <dbReference type="ARBA" id="ARBA00022603"/>
    </source>
</evidence>
<accession>A0ABT8RMH5</accession>
<dbReference type="Pfam" id="PF10017">
    <property type="entry name" value="Methyltransf_33"/>
    <property type="match status" value="1"/>
</dbReference>
<evidence type="ECO:0000256" key="2">
    <source>
        <dbReference type="ARBA" id="ARBA00022679"/>
    </source>
</evidence>
<gene>
    <name evidence="4" type="ORF">Q2T41_05365</name>
</gene>
<dbReference type="InterPro" id="IPR017804">
    <property type="entry name" value="MeTrfase_EgtD-like"/>
</dbReference>
<comment type="caution">
    <text evidence="4">The sequence shown here is derived from an EMBL/GenBank/DDBJ whole genome shotgun (WGS) entry which is preliminary data.</text>
</comment>
<proteinExistence type="predicted"/>
<protein>
    <submittedName>
        <fullName evidence="4">L-histidine N(Alpha)-methyltransferase</fullName>
    </submittedName>
</protein>
<dbReference type="PANTHER" id="PTHR43397:SF1">
    <property type="entry name" value="ERGOTHIONEINE BIOSYNTHESIS PROTEIN 1"/>
    <property type="match status" value="1"/>
</dbReference>